<dbReference type="EMBL" id="CAJNOK010001438">
    <property type="protein sequence ID" value="CAF0811975.1"/>
    <property type="molecule type" value="Genomic_DNA"/>
</dbReference>
<evidence type="ECO:0000313" key="1">
    <source>
        <dbReference type="EMBL" id="CAF0811975.1"/>
    </source>
</evidence>
<name>A0A8S2CV73_9BILA</name>
<evidence type="ECO:0000313" key="3">
    <source>
        <dbReference type="Proteomes" id="UP000677228"/>
    </source>
</evidence>
<dbReference type="EMBL" id="CAJOBA010001438">
    <property type="protein sequence ID" value="CAF3595879.1"/>
    <property type="molecule type" value="Genomic_DNA"/>
</dbReference>
<accession>A0A8S2CV73</accession>
<protein>
    <submittedName>
        <fullName evidence="1">Uncharacterized protein</fullName>
    </submittedName>
</protein>
<organism evidence="1 3">
    <name type="scientific">Didymodactylos carnosus</name>
    <dbReference type="NCBI Taxonomy" id="1234261"/>
    <lineage>
        <taxon>Eukaryota</taxon>
        <taxon>Metazoa</taxon>
        <taxon>Spiralia</taxon>
        <taxon>Gnathifera</taxon>
        <taxon>Rotifera</taxon>
        <taxon>Eurotatoria</taxon>
        <taxon>Bdelloidea</taxon>
        <taxon>Philodinida</taxon>
        <taxon>Philodinidae</taxon>
        <taxon>Didymodactylos</taxon>
    </lineage>
</organism>
<gene>
    <name evidence="1" type="ORF">OVA965_LOCUS5196</name>
    <name evidence="2" type="ORF">TMI583_LOCUS5194</name>
</gene>
<sequence length="86" mass="9838">MTASKTTSTKNAADRYSGYYPKVYGSNDSYLLINVLPIDLADEYLYKLRSEVKWGKMYQNGGKVPREIAIQGTISKDNFEPLYRKC</sequence>
<dbReference type="Proteomes" id="UP000677228">
    <property type="component" value="Unassembled WGS sequence"/>
</dbReference>
<reference evidence="1" key="1">
    <citation type="submission" date="2021-02" db="EMBL/GenBank/DDBJ databases">
        <authorList>
            <person name="Nowell W R."/>
        </authorList>
    </citation>
    <scope>NUCLEOTIDE SEQUENCE</scope>
</reference>
<evidence type="ECO:0000313" key="2">
    <source>
        <dbReference type="EMBL" id="CAF3595879.1"/>
    </source>
</evidence>
<proteinExistence type="predicted"/>
<dbReference type="Proteomes" id="UP000682733">
    <property type="component" value="Unassembled WGS sequence"/>
</dbReference>
<comment type="caution">
    <text evidence="1">The sequence shown here is derived from an EMBL/GenBank/DDBJ whole genome shotgun (WGS) entry which is preliminary data.</text>
</comment>
<dbReference type="AlphaFoldDB" id="A0A8S2CV73"/>